<evidence type="ECO:0000313" key="1">
    <source>
        <dbReference type="EMBL" id="EHP68704.1"/>
    </source>
</evidence>
<dbReference type="RefSeq" id="WP_009075409.1">
    <property type="nucleotide sequence ID" value="NZ_JH597770.1"/>
</dbReference>
<organism evidence="1 2">
    <name type="scientific">Metallosphaera yellowstonensis MK1</name>
    <dbReference type="NCBI Taxonomy" id="671065"/>
    <lineage>
        <taxon>Archaea</taxon>
        <taxon>Thermoproteota</taxon>
        <taxon>Thermoprotei</taxon>
        <taxon>Sulfolobales</taxon>
        <taxon>Sulfolobaceae</taxon>
        <taxon>Metallosphaera</taxon>
    </lineage>
</organism>
<protein>
    <submittedName>
        <fullName evidence="1">Uncharacterized protein</fullName>
    </submittedName>
</protein>
<dbReference type="Proteomes" id="UP000003980">
    <property type="component" value="Unassembled WGS sequence"/>
</dbReference>
<proteinExistence type="predicted"/>
<keyword evidence="2" id="KW-1185">Reference proteome</keyword>
<name>H2C978_9CREN</name>
<reference evidence="1 2" key="1">
    <citation type="submission" date="2012-01" db="EMBL/GenBank/DDBJ databases">
        <title>Improved High-Quality Draft sequence of Metallosphaera yellowstonensis MK1.</title>
        <authorList>
            <consortium name="US DOE Joint Genome Institute"/>
            <person name="Lucas S."/>
            <person name="Han J."/>
            <person name="Cheng J.-F."/>
            <person name="Goodwin L."/>
            <person name="Pitluck S."/>
            <person name="Peters L."/>
            <person name="Teshima H."/>
            <person name="Detter J.C."/>
            <person name="Han C."/>
            <person name="Tapia R."/>
            <person name="Land M."/>
            <person name="Hauser L."/>
            <person name="Kyrpides N."/>
            <person name="Kozubal M."/>
            <person name="Macur R.E."/>
            <person name="Jay Z."/>
            <person name="Inskeep W."/>
            <person name="Woyke T."/>
        </authorList>
    </citation>
    <scope>NUCLEOTIDE SEQUENCE [LARGE SCALE GENOMIC DNA]</scope>
    <source>
        <strain evidence="1 2">MK1</strain>
    </source>
</reference>
<dbReference type="eggNOG" id="arCOG11954">
    <property type="taxonomic scope" value="Archaea"/>
</dbReference>
<accession>H2C978</accession>
<dbReference type="HOGENOM" id="CLU_2893009_0_0_2"/>
<dbReference type="OrthoDB" id="32873at2157"/>
<evidence type="ECO:0000313" key="2">
    <source>
        <dbReference type="Proteomes" id="UP000003980"/>
    </source>
</evidence>
<dbReference type="AlphaFoldDB" id="H2C978"/>
<sequence length="61" mass="6741">MNVECYIKLSDRTCVEICGSLVCDELTVSDYGSLCERCKSGDGRACMTLFSRYGCDGVTPW</sequence>
<gene>
    <name evidence="1" type="ORF">MetMK1DRAFT_00031490</name>
</gene>
<dbReference type="EMBL" id="JH597770">
    <property type="protein sequence ID" value="EHP68704.1"/>
    <property type="molecule type" value="Genomic_DNA"/>
</dbReference>